<reference evidence="5 6" key="1">
    <citation type="submission" date="2018-05" db="EMBL/GenBank/DDBJ databases">
        <title>Genetic diversity of glacier-inhabiting Cryobacterium bacteria in China and description of Cryobacterium mengkeensis sp. nov. and Arthrobacter glacialis sp. nov.</title>
        <authorList>
            <person name="Liu Q."/>
            <person name="Xin Y.-H."/>
        </authorList>
    </citation>
    <scope>NUCLEOTIDE SEQUENCE [LARGE SCALE GENOMIC DNA]</scope>
    <source>
        <strain evidence="5 6">B7</strain>
    </source>
</reference>
<keyword evidence="6" id="KW-1185">Reference proteome</keyword>
<dbReference type="GO" id="GO:0003677">
    <property type="term" value="F:DNA binding"/>
    <property type="evidence" value="ECO:0007669"/>
    <property type="project" value="UniProtKB-KW"/>
</dbReference>
<dbReference type="PROSITE" id="PS50995">
    <property type="entry name" value="HTH_MARR_2"/>
    <property type="match status" value="1"/>
</dbReference>
<dbReference type="GO" id="GO:0003700">
    <property type="term" value="F:DNA-binding transcription factor activity"/>
    <property type="evidence" value="ECO:0007669"/>
    <property type="project" value="InterPro"/>
</dbReference>
<dbReference type="Gene3D" id="1.10.10.10">
    <property type="entry name" value="Winged helix-like DNA-binding domain superfamily/Winged helix DNA-binding domain"/>
    <property type="match status" value="1"/>
</dbReference>
<gene>
    <name evidence="5" type="ORF">CVS30_00690</name>
</gene>
<dbReference type="PANTHER" id="PTHR33164">
    <property type="entry name" value="TRANSCRIPTIONAL REGULATOR, MARR FAMILY"/>
    <property type="match status" value="1"/>
</dbReference>
<evidence type="ECO:0000256" key="1">
    <source>
        <dbReference type="ARBA" id="ARBA00023015"/>
    </source>
</evidence>
<dbReference type="Proteomes" id="UP000247980">
    <property type="component" value="Unassembled WGS sequence"/>
</dbReference>
<dbReference type="PROSITE" id="PS01117">
    <property type="entry name" value="HTH_MARR_1"/>
    <property type="match status" value="1"/>
</dbReference>
<dbReference type="AlphaFoldDB" id="A0A2V5IX03"/>
<dbReference type="InterPro" id="IPR039422">
    <property type="entry name" value="MarR/SlyA-like"/>
</dbReference>
<dbReference type="SMART" id="SM00347">
    <property type="entry name" value="HTH_MARR"/>
    <property type="match status" value="1"/>
</dbReference>
<dbReference type="SUPFAM" id="SSF46785">
    <property type="entry name" value="Winged helix' DNA-binding domain"/>
    <property type="match status" value="1"/>
</dbReference>
<dbReference type="InterPro" id="IPR023187">
    <property type="entry name" value="Tscrpt_reg_MarR-type_CS"/>
</dbReference>
<dbReference type="InterPro" id="IPR000835">
    <property type="entry name" value="HTH_MarR-typ"/>
</dbReference>
<dbReference type="Pfam" id="PF12802">
    <property type="entry name" value="MarR_2"/>
    <property type="match status" value="1"/>
</dbReference>
<dbReference type="EMBL" id="QJVC01000001">
    <property type="protein sequence ID" value="PYI40082.1"/>
    <property type="molecule type" value="Genomic_DNA"/>
</dbReference>
<feature type="domain" description="HTH marR-type" evidence="4">
    <location>
        <begin position="9"/>
        <end position="139"/>
    </location>
</feature>
<protein>
    <submittedName>
        <fullName evidence="5">MarR family transcriptional regulator</fullName>
    </submittedName>
</protein>
<name>A0A2V5IX03_9MICC</name>
<dbReference type="PRINTS" id="PR00598">
    <property type="entry name" value="HTHMARR"/>
</dbReference>
<sequence length="142" mass="15898">MAEVIKTAQQNIGTLLIRARKSLGVRAAMIHPDLKPMAFSAMMLLSRCGAMHQVTLTAQLDTDKAVVSRLLKQLEELGLISRTPDPADGRAMIVALTQEAHERYEATQDSARQALFNRLSKWDLEEVRLFAQLLAHFNEDLD</sequence>
<organism evidence="5 6">
    <name type="scientific">Arthrobacter psychrolactophilus</name>
    <dbReference type="NCBI Taxonomy" id="92442"/>
    <lineage>
        <taxon>Bacteria</taxon>
        <taxon>Bacillati</taxon>
        <taxon>Actinomycetota</taxon>
        <taxon>Actinomycetes</taxon>
        <taxon>Micrococcales</taxon>
        <taxon>Micrococcaceae</taxon>
        <taxon>Arthrobacter</taxon>
    </lineage>
</organism>
<dbReference type="GO" id="GO:0006950">
    <property type="term" value="P:response to stress"/>
    <property type="evidence" value="ECO:0007669"/>
    <property type="project" value="TreeGrafter"/>
</dbReference>
<proteinExistence type="predicted"/>
<dbReference type="InterPro" id="IPR036388">
    <property type="entry name" value="WH-like_DNA-bd_sf"/>
</dbReference>
<evidence type="ECO:0000313" key="5">
    <source>
        <dbReference type="EMBL" id="PYI40082.1"/>
    </source>
</evidence>
<evidence type="ECO:0000256" key="3">
    <source>
        <dbReference type="ARBA" id="ARBA00023163"/>
    </source>
</evidence>
<dbReference type="PANTHER" id="PTHR33164:SF57">
    <property type="entry name" value="MARR-FAMILY TRANSCRIPTIONAL REGULATOR"/>
    <property type="match status" value="1"/>
</dbReference>
<keyword evidence="1" id="KW-0805">Transcription regulation</keyword>
<comment type="caution">
    <text evidence="5">The sequence shown here is derived from an EMBL/GenBank/DDBJ whole genome shotgun (WGS) entry which is preliminary data.</text>
</comment>
<evidence type="ECO:0000256" key="2">
    <source>
        <dbReference type="ARBA" id="ARBA00023125"/>
    </source>
</evidence>
<evidence type="ECO:0000313" key="6">
    <source>
        <dbReference type="Proteomes" id="UP000247980"/>
    </source>
</evidence>
<dbReference type="InterPro" id="IPR036390">
    <property type="entry name" value="WH_DNA-bd_sf"/>
</dbReference>
<keyword evidence="2" id="KW-0238">DNA-binding</keyword>
<accession>A0A2V5IX03</accession>
<evidence type="ECO:0000259" key="4">
    <source>
        <dbReference type="PROSITE" id="PS50995"/>
    </source>
</evidence>
<keyword evidence="3" id="KW-0804">Transcription</keyword>